<feature type="non-terminal residue" evidence="6">
    <location>
        <position position="277"/>
    </location>
</feature>
<dbReference type="InterPro" id="IPR042272">
    <property type="entry name" value="ATP12_ATP_synth-F1-assembly_N"/>
</dbReference>
<dbReference type="OrthoDB" id="5673at2759"/>
<reference evidence="7" key="2">
    <citation type="submission" date="2015-01" db="EMBL/GenBank/DDBJ databases">
        <title>Evolutionary Origins and Diversification of the Mycorrhizal Mutualists.</title>
        <authorList>
            <consortium name="DOE Joint Genome Institute"/>
            <consortium name="Mycorrhizal Genomics Consortium"/>
            <person name="Kohler A."/>
            <person name="Kuo A."/>
            <person name="Nagy L.G."/>
            <person name="Floudas D."/>
            <person name="Copeland A."/>
            <person name="Barry K.W."/>
            <person name="Cichocki N."/>
            <person name="Veneault-Fourrey C."/>
            <person name="LaButti K."/>
            <person name="Lindquist E.A."/>
            <person name="Lipzen A."/>
            <person name="Lundell T."/>
            <person name="Morin E."/>
            <person name="Murat C."/>
            <person name="Riley R."/>
            <person name="Ohm R."/>
            <person name="Sun H."/>
            <person name="Tunlid A."/>
            <person name="Henrissat B."/>
            <person name="Grigoriev I.V."/>
            <person name="Hibbett D.S."/>
            <person name="Martin F."/>
        </authorList>
    </citation>
    <scope>NUCLEOTIDE SEQUENCE [LARGE SCALE GENOMIC DNA]</scope>
    <source>
        <strain evidence="7">MUT 4182</strain>
    </source>
</reference>
<dbReference type="STRING" id="1051891.A0A0C3QBW2"/>
<dbReference type="SUPFAM" id="SSF160909">
    <property type="entry name" value="ATP12-like"/>
    <property type="match status" value="1"/>
</dbReference>
<comment type="subcellular location">
    <subcellularLocation>
        <location evidence="1">Mitochondrion</location>
    </subcellularLocation>
</comment>
<dbReference type="GO" id="GO:0033615">
    <property type="term" value="P:mitochondrial proton-transporting ATP synthase complex assembly"/>
    <property type="evidence" value="ECO:0007669"/>
    <property type="project" value="TreeGrafter"/>
</dbReference>
<proteinExistence type="inferred from homology"/>
<dbReference type="InterPro" id="IPR011419">
    <property type="entry name" value="ATP12_ATP_synth-F1-assembly"/>
</dbReference>
<name>A0A0C3QBW2_9AGAM</name>
<keyword evidence="7" id="KW-1185">Reference proteome</keyword>
<reference evidence="6 7" key="1">
    <citation type="submission" date="2014-04" db="EMBL/GenBank/DDBJ databases">
        <authorList>
            <consortium name="DOE Joint Genome Institute"/>
            <person name="Kuo A."/>
            <person name="Girlanda M."/>
            <person name="Perotto S."/>
            <person name="Kohler A."/>
            <person name="Nagy L.G."/>
            <person name="Floudas D."/>
            <person name="Copeland A."/>
            <person name="Barry K.W."/>
            <person name="Cichocki N."/>
            <person name="Veneault-Fourrey C."/>
            <person name="LaButti K."/>
            <person name="Lindquist E.A."/>
            <person name="Lipzen A."/>
            <person name="Lundell T."/>
            <person name="Morin E."/>
            <person name="Murat C."/>
            <person name="Sun H."/>
            <person name="Tunlid A."/>
            <person name="Henrissat B."/>
            <person name="Grigoriev I.V."/>
            <person name="Hibbett D.S."/>
            <person name="Martin F."/>
            <person name="Nordberg H.P."/>
            <person name="Cantor M.N."/>
            <person name="Hua S.X."/>
        </authorList>
    </citation>
    <scope>NUCLEOTIDE SEQUENCE [LARGE SCALE GENOMIC DNA]</scope>
    <source>
        <strain evidence="6 7">MUT 4182</strain>
    </source>
</reference>
<evidence type="ECO:0000256" key="3">
    <source>
        <dbReference type="ARBA" id="ARBA00022946"/>
    </source>
</evidence>
<keyword evidence="3" id="KW-0809">Transit peptide</keyword>
<organism evidence="6 7">
    <name type="scientific">Tulasnella calospora MUT 4182</name>
    <dbReference type="NCBI Taxonomy" id="1051891"/>
    <lineage>
        <taxon>Eukaryota</taxon>
        <taxon>Fungi</taxon>
        <taxon>Dikarya</taxon>
        <taxon>Basidiomycota</taxon>
        <taxon>Agaricomycotina</taxon>
        <taxon>Agaricomycetes</taxon>
        <taxon>Cantharellales</taxon>
        <taxon>Tulasnellaceae</taxon>
        <taxon>Tulasnella</taxon>
    </lineage>
</organism>
<dbReference type="Proteomes" id="UP000054248">
    <property type="component" value="Unassembled WGS sequence"/>
</dbReference>
<gene>
    <name evidence="6" type="ORF">M407DRAFT_78903</name>
</gene>
<dbReference type="PANTHER" id="PTHR21013">
    <property type="entry name" value="ATP SYNTHASE MITOCHONDRIAL F1 COMPLEX ASSEMBLY FACTOR 2/ATP12 PROTEIN, MITOCHONDRIAL PRECURSOR"/>
    <property type="match status" value="1"/>
</dbReference>
<sequence>MSRAISFSLARQLCSRRTTTATSSFRCIGAETKLLKSAHRWQSTAAARQPVDGPPISQANRVEATMKRFWKKVDLEEISVDGQVVKLDKRSLKTPEGNILALPVSKRLAASLVAHEWEKQEKLIKPHALPMTSIASRAIDGLRDPETHAQVREALLKYLDTDTICFHEEHPPALVRLQAKHWEPLIQRIEKDYGVKINIIKSLFGAGQPPATKRILATVIEDFDEWELAALERSVYSTKSFLAGFALVKGHLSVDDLANVAHVEVLSQIETWGEVED</sequence>
<keyword evidence="5" id="KW-0143">Chaperone</keyword>
<dbReference type="InterPro" id="IPR023335">
    <property type="entry name" value="ATP12_ortho_dom_sf"/>
</dbReference>
<comment type="similarity">
    <text evidence="2">Belongs to the ATP12 family.</text>
</comment>
<evidence type="ECO:0000256" key="2">
    <source>
        <dbReference type="ARBA" id="ARBA00008231"/>
    </source>
</evidence>
<accession>A0A0C3QBW2</accession>
<dbReference type="AlphaFoldDB" id="A0A0C3QBW2"/>
<evidence type="ECO:0000313" key="7">
    <source>
        <dbReference type="Proteomes" id="UP000054248"/>
    </source>
</evidence>
<dbReference type="Gene3D" id="3.30.2180.10">
    <property type="entry name" value="ATP12-like"/>
    <property type="match status" value="1"/>
</dbReference>
<evidence type="ECO:0000256" key="4">
    <source>
        <dbReference type="ARBA" id="ARBA00023128"/>
    </source>
</evidence>
<evidence type="ECO:0000313" key="6">
    <source>
        <dbReference type="EMBL" id="KIO22726.1"/>
    </source>
</evidence>
<dbReference type="HOGENOM" id="CLU_047893_1_0_1"/>
<dbReference type="Pfam" id="PF07542">
    <property type="entry name" value="ATP12"/>
    <property type="match status" value="1"/>
</dbReference>
<dbReference type="EMBL" id="KN823102">
    <property type="protein sequence ID" value="KIO22726.1"/>
    <property type="molecule type" value="Genomic_DNA"/>
</dbReference>
<protein>
    <recommendedName>
        <fullName evidence="8">ATP12-domain-containing protein</fullName>
    </recommendedName>
</protein>
<evidence type="ECO:0000256" key="5">
    <source>
        <dbReference type="ARBA" id="ARBA00023186"/>
    </source>
</evidence>
<dbReference type="Gene3D" id="1.10.3580.10">
    <property type="entry name" value="ATP12 ATPase"/>
    <property type="match status" value="1"/>
</dbReference>
<evidence type="ECO:0008006" key="8">
    <source>
        <dbReference type="Google" id="ProtNLM"/>
    </source>
</evidence>
<dbReference type="GO" id="GO:0005739">
    <property type="term" value="C:mitochondrion"/>
    <property type="evidence" value="ECO:0007669"/>
    <property type="project" value="UniProtKB-SubCell"/>
</dbReference>
<evidence type="ECO:0000256" key="1">
    <source>
        <dbReference type="ARBA" id="ARBA00004173"/>
    </source>
</evidence>
<keyword evidence="4" id="KW-0496">Mitochondrion</keyword>
<dbReference type="PANTHER" id="PTHR21013:SF10">
    <property type="entry name" value="ATP SYNTHASE MITOCHONDRIAL F1 COMPLEX ASSEMBLY FACTOR 2"/>
    <property type="match status" value="1"/>
</dbReference>